<dbReference type="NCBIfam" id="NF009150">
    <property type="entry name" value="PRK12497.1-3"/>
    <property type="match status" value="1"/>
</dbReference>
<organism evidence="3 4">
    <name type="scientific">Gordonia spumicola</name>
    <dbReference type="NCBI Taxonomy" id="589161"/>
    <lineage>
        <taxon>Bacteria</taxon>
        <taxon>Bacillati</taxon>
        <taxon>Actinomycetota</taxon>
        <taxon>Actinomycetes</taxon>
        <taxon>Mycobacteriales</taxon>
        <taxon>Gordoniaceae</taxon>
        <taxon>Gordonia</taxon>
    </lineage>
</organism>
<dbReference type="InterPro" id="IPR011335">
    <property type="entry name" value="Restrct_endonuc-II-like"/>
</dbReference>
<dbReference type="AlphaFoldDB" id="A0A7I9VAQ0"/>
<dbReference type="InterPro" id="IPR003509">
    <property type="entry name" value="UPF0102_YraN-like"/>
</dbReference>
<dbReference type="Gene3D" id="3.40.1350.10">
    <property type="match status" value="1"/>
</dbReference>
<dbReference type="HAMAP" id="MF_00048">
    <property type="entry name" value="UPF0102"/>
    <property type="match status" value="1"/>
</dbReference>
<evidence type="ECO:0000313" key="3">
    <source>
        <dbReference type="EMBL" id="GEE02456.1"/>
    </source>
</evidence>
<keyword evidence="4" id="KW-1185">Reference proteome</keyword>
<sequence>MGDNAGRRDRRGQIGRLGEDVAADYVGRLGWRILARNWRTRYGELDLIAADGTTLVVVEVKTRASRTFADPAAAVTPQKLRTMRLVTRQWLAEQGEFWPVIRFDIVAIQLDIADPEDLERATLSHHTGIVE</sequence>
<reference evidence="4" key="1">
    <citation type="submission" date="2019-06" db="EMBL/GenBank/DDBJ databases">
        <title>Gordonia isolated from sludge of a wastewater treatment plant.</title>
        <authorList>
            <person name="Tamura T."/>
            <person name="Aoyama K."/>
            <person name="Kang Y."/>
            <person name="Saito S."/>
            <person name="Akiyama N."/>
            <person name="Yazawa K."/>
            <person name="Gonoi T."/>
            <person name="Mikami Y."/>
        </authorList>
    </citation>
    <scope>NUCLEOTIDE SEQUENCE [LARGE SCALE GENOMIC DNA]</scope>
    <source>
        <strain evidence="4">NBRC 107696</strain>
    </source>
</reference>
<proteinExistence type="inferred from homology"/>
<protein>
    <recommendedName>
        <fullName evidence="2">UPF0102 protein nbrc107696_29020</fullName>
    </recommendedName>
</protein>
<dbReference type="CDD" id="cd20736">
    <property type="entry name" value="PoNe_Nuclease"/>
    <property type="match status" value="1"/>
</dbReference>
<dbReference type="OrthoDB" id="9794876at2"/>
<gene>
    <name evidence="3" type="ORF">nbrc107696_29020</name>
</gene>
<dbReference type="SUPFAM" id="SSF52980">
    <property type="entry name" value="Restriction endonuclease-like"/>
    <property type="match status" value="1"/>
</dbReference>
<dbReference type="RefSeq" id="WP_161896127.1">
    <property type="nucleotide sequence ID" value="NZ_BJOV01000005.1"/>
</dbReference>
<dbReference type="PANTHER" id="PTHR34039">
    <property type="entry name" value="UPF0102 PROTEIN YRAN"/>
    <property type="match status" value="1"/>
</dbReference>
<comment type="similarity">
    <text evidence="1 2">Belongs to the UPF0102 family.</text>
</comment>
<evidence type="ECO:0000256" key="1">
    <source>
        <dbReference type="ARBA" id="ARBA00006738"/>
    </source>
</evidence>
<dbReference type="EMBL" id="BJOV01000005">
    <property type="protein sequence ID" value="GEE02456.1"/>
    <property type="molecule type" value="Genomic_DNA"/>
</dbReference>
<evidence type="ECO:0000313" key="4">
    <source>
        <dbReference type="Proteomes" id="UP000444960"/>
    </source>
</evidence>
<dbReference type="PANTHER" id="PTHR34039:SF1">
    <property type="entry name" value="UPF0102 PROTEIN YRAN"/>
    <property type="match status" value="1"/>
</dbReference>
<name>A0A7I9VAQ0_9ACTN</name>
<dbReference type="NCBIfam" id="NF009154">
    <property type="entry name" value="PRK12497.3-3"/>
    <property type="match status" value="1"/>
</dbReference>
<comment type="caution">
    <text evidence="3">The sequence shown here is derived from an EMBL/GenBank/DDBJ whole genome shotgun (WGS) entry which is preliminary data.</text>
</comment>
<dbReference type="Proteomes" id="UP000444960">
    <property type="component" value="Unassembled WGS sequence"/>
</dbReference>
<evidence type="ECO:0000256" key="2">
    <source>
        <dbReference type="HAMAP-Rule" id="MF_00048"/>
    </source>
</evidence>
<dbReference type="Pfam" id="PF02021">
    <property type="entry name" value="UPF0102"/>
    <property type="match status" value="1"/>
</dbReference>
<accession>A0A7I9VAQ0</accession>
<dbReference type="InterPro" id="IPR011856">
    <property type="entry name" value="tRNA_endonuc-like_dom_sf"/>
</dbReference>
<dbReference type="GO" id="GO:0003676">
    <property type="term" value="F:nucleic acid binding"/>
    <property type="evidence" value="ECO:0007669"/>
    <property type="project" value="InterPro"/>
</dbReference>